<name>A0A6P2CSS9_9BACT</name>
<gene>
    <name evidence="1" type="ORF">SOIL9_55560</name>
</gene>
<evidence type="ECO:0000313" key="1">
    <source>
        <dbReference type="EMBL" id="VTR92158.1"/>
    </source>
</evidence>
<dbReference type="KEGG" id="gms:SOIL9_55560"/>
<keyword evidence="2" id="KW-1185">Reference proteome</keyword>
<proteinExistence type="predicted"/>
<reference evidence="1 2" key="1">
    <citation type="submission" date="2019-05" db="EMBL/GenBank/DDBJ databases">
        <authorList>
            <consortium name="Science for Life Laboratories"/>
        </authorList>
    </citation>
    <scope>NUCLEOTIDE SEQUENCE [LARGE SCALE GENOMIC DNA]</scope>
    <source>
        <strain evidence="1">Soil9</strain>
    </source>
</reference>
<organism evidence="1 2">
    <name type="scientific">Gemmata massiliana</name>
    <dbReference type="NCBI Taxonomy" id="1210884"/>
    <lineage>
        <taxon>Bacteria</taxon>
        <taxon>Pseudomonadati</taxon>
        <taxon>Planctomycetota</taxon>
        <taxon>Planctomycetia</taxon>
        <taxon>Gemmatales</taxon>
        <taxon>Gemmataceae</taxon>
        <taxon>Gemmata</taxon>
    </lineage>
</organism>
<sequence length="90" mass="10111">MFGDLMSKLALPCPSVKRNLTPIRSAPDRFVFVNAEQAAYLRGELLRRLAALRPGRGASNVGLTPHWRLEEIRQLEQLCDRLGEAAEVRP</sequence>
<protein>
    <submittedName>
        <fullName evidence="1">Uncharacterized protein</fullName>
    </submittedName>
</protein>
<dbReference type="Proteomes" id="UP000464178">
    <property type="component" value="Chromosome"/>
</dbReference>
<dbReference type="AlphaFoldDB" id="A0A6P2CSS9"/>
<accession>A0A6P2CSS9</accession>
<evidence type="ECO:0000313" key="2">
    <source>
        <dbReference type="Proteomes" id="UP000464178"/>
    </source>
</evidence>
<dbReference type="EMBL" id="LR593886">
    <property type="protein sequence ID" value="VTR92158.1"/>
    <property type="molecule type" value="Genomic_DNA"/>
</dbReference>